<organism evidence="1 2">
    <name type="scientific">Glaciihabitans tibetensis</name>
    <dbReference type="NCBI Taxonomy" id="1266600"/>
    <lineage>
        <taxon>Bacteria</taxon>
        <taxon>Bacillati</taxon>
        <taxon>Actinomycetota</taxon>
        <taxon>Actinomycetes</taxon>
        <taxon>Micrococcales</taxon>
        <taxon>Microbacteriaceae</taxon>
        <taxon>Glaciihabitans</taxon>
    </lineage>
</organism>
<dbReference type="Proteomes" id="UP000237983">
    <property type="component" value="Unassembled WGS sequence"/>
</dbReference>
<dbReference type="OrthoDB" id="5123002at2"/>
<reference evidence="1 2" key="1">
    <citation type="submission" date="2018-03" db="EMBL/GenBank/DDBJ databases">
        <title>Genomic Encyclopedia of Type Strains, Phase III (KMG-III): the genomes of soil and plant-associated and newly described type strains.</title>
        <authorList>
            <person name="Whitman W."/>
        </authorList>
    </citation>
    <scope>NUCLEOTIDE SEQUENCE [LARGE SCALE GENOMIC DNA]</scope>
    <source>
        <strain evidence="1 2">CGMCC 1.12484</strain>
    </source>
</reference>
<accession>A0A2T0VDY7</accession>
<sequence>MTQAGPSKYATEIVRVFPDYAGSVIWFIDPVPYAESQFSAGLAARLVSWEGQYYASLDDDLRWRSLDTLHTFSAEGLELAREVSGEIGPEFLVEYRSSEDSGAVAQLRSETPASNPAARAAFRTRAAREREEWAALQSARTRAAKLGVSPARENQVDNSGW</sequence>
<dbReference type="AlphaFoldDB" id="A0A2T0VDY7"/>
<dbReference type="EMBL" id="PVTL01000004">
    <property type="protein sequence ID" value="PRY68342.1"/>
    <property type="molecule type" value="Genomic_DNA"/>
</dbReference>
<dbReference type="RefSeq" id="WP_106211734.1">
    <property type="nucleotide sequence ID" value="NZ_PVTL01000004.1"/>
</dbReference>
<comment type="caution">
    <text evidence="1">The sequence shown here is derived from an EMBL/GenBank/DDBJ whole genome shotgun (WGS) entry which is preliminary data.</text>
</comment>
<evidence type="ECO:0000313" key="2">
    <source>
        <dbReference type="Proteomes" id="UP000237983"/>
    </source>
</evidence>
<keyword evidence="2" id="KW-1185">Reference proteome</keyword>
<protein>
    <submittedName>
        <fullName evidence="1">Uncharacterized protein</fullName>
    </submittedName>
</protein>
<gene>
    <name evidence="1" type="ORF">B0I08_10444</name>
</gene>
<proteinExistence type="predicted"/>
<name>A0A2T0VDY7_9MICO</name>
<evidence type="ECO:0000313" key="1">
    <source>
        <dbReference type="EMBL" id="PRY68342.1"/>
    </source>
</evidence>